<name>A0AA47LQK5_9GAMM</name>
<dbReference type="EMBL" id="CP114588">
    <property type="protein sequence ID" value="WBA07859.1"/>
    <property type="molecule type" value="Genomic_DNA"/>
</dbReference>
<evidence type="ECO:0000313" key="3">
    <source>
        <dbReference type="Proteomes" id="UP001164748"/>
    </source>
</evidence>
<feature type="transmembrane region" description="Helical" evidence="1">
    <location>
        <begin position="327"/>
        <end position="344"/>
    </location>
</feature>
<dbReference type="Pfam" id="PF14897">
    <property type="entry name" value="EpsG"/>
    <property type="match status" value="1"/>
</dbReference>
<gene>
    <name evidence="2" type="ORF">N8M53_08375</name>
</gene>
<keyword evidence="1" id="KW-0812">Transmembrane</keyword>
<dbReference type="Proteomes" id="UP001164748">
    <property type="component" value="Chromosome"/>
</dbReference>
<feature type="transmembrane region" description="Helical" evidence="1">
    <location>
        <begin position="248"/>
        <end position="266"/>
    </location>
</feature>
<feature type="transmembrane region" description="Helical" evidence="1">
    <location>
        <begin position="102"/>
        <end position="120"/>
    </location>
</feature>
<feature type="transmembrane region" description="Helical" evidence="1">
    <location>
        <begin position="30"/>
        <end position="52"/>
    </location>
</feature>
<feature type="transmembrane region" description="Helical" evidence="1">
    <location>
        <begin position="132"/>
        <end position="161"/>
    </location>
</feature>
<dbReference type="InterPro" id="IPR049458">
    <property type="entry name" value="EpsG-like"/>
</dbReference>
<sequence length="369" mass="42687">MIDYIFFSIILTSLGVIYKKNSSNSDEVKLVLNLFIVFSVVFLATLMGWRVISPTQGGIDTSVYKYIYEYLIHSNYSSVLDQRLEIGYSSFSWAVKKITDDFEFFLFLISLLMLTLYLHICKYITAGVFSALGAFYISLFVIDGFNISRMILSVFILFFIIPCLNRRKYLYSVGITLLAASIQMTALWGFVIISYYFVLYELTERKETRLIFFFSGLAISFVMVSVFKALLVNIGYGHYLNDTSETSYLNYIFLTVLILLSQIFDLQNKFTGTISETALKVLPTMYYVLPLYAALPIAYRFNLFYLLIFGLLIPLYCNYGYKRLIQLDVYAISIFLIPLLYFGMKVSKYFEVNVNSALSWDLATAWYLF</sequence>
<feature type="transmembrane region" description="Helical" evidence="1">
    <location>
        <begin position="210"/>
        <end position="236"/>
    </location>
</feature>
<keyword evidence="1" id="KW-1133">Transmembrane helix</keyword>
<reference evidence="2" key="1">
    <citation type="submission" date="2022-09" db="EMBL/GenBank/DDBJ databases">
        <authorList>
            <person name="Li Z.-J."/>
        </authorList>
    </citation>
    <scope>NUCLEOTIDE SEQUENCE</scope>
    <source>
        <strain evidence="2">TGB11</strain>
    </source>
</reference>
<dbReference type="RefSeq" id="WP_269578444.1">
    <property type="nucleotide sequence ID" value="NZ_CP114588.1"/>
</dbReference>
<proteinExistence type="predicted"/>
<dbReference type="AlphaFoldDB" id="A0AA47LQK5"/>
<evidence type="ECO:0000256" key="1">
    <source>
        <dbReference type="SAM" id="Phobius"/>
    </source>
</evidence>
<evidence type="ECO:0000313" key="2">
    <source>
        <dbReference type="EMBL" id="WBA07859.1"/>
    </source>
</evidence>
<keyword evidence="1" id="KW-0472">Membrane</keyword>
<accession>A0AA47LQK5</accession>
<protein>
    <submittedName>
        <fullName evidence="2">EpsG family protein</fullName>
    </submittedName>
</protein>
<organism evidence="2 3">
    <name type="scientific">Salinivibrio kushneri</name>
    <dbReference type="NCBI Taxonomy" id="1908198"/>
    <lineage>
        <taxon>Bacteria</taxon>
        <taxon>Pseudomonadati</taxon>
        <taxon>Pseudomonadota</taxon>
        <taxon>Gammaproteobacteria</taxon>
        <taxon>Vibrionales</taxon>
        <taxon>Vibrionaceae</taxon>
        <taxon>Salinivibrio</taxon>
    </lineage>
</organism>
<feature type="transmembrane region" description="Helical" evidence="1">
    <location>
        <begin position="173"/>
        <end position="198"/>
    </location>
</feature>